<reference evidence="28" key="3">
    <citation type="submission" date="2025-09" db="UniProtKB">
        <authorList>
            <consortium name="Ensembl"/>
        </authorList>
    </citation>
    <scope>IDENTIFICATION</scope>
</reference>
<keyword evidence="29" id="KW-1185">Reference proteome</keyword>
<dbReference type="GO" id="GO:0150007">
    <property type="term" value="P:clathrin-dependent synaptic vesicle endocytosis"/>
    <property type="evidence" value="ECO:0007669"/>
    <property type="project" value="TreeGrafter"/>
</dbReference>
<dbReference type="FunFam" id="1.10.238.10:FF:000055">
    <property type="entry name" value="Intersectin-1 isoform 1"/>
    <property type="match status" value="1"/>
</dbReference>
<evidence type="ECO:0000256" key="15">
    <source>
        <dbReference type="ARBA" id="ARBA00023018"/>
    </source>
</evidence>
<dbReference type="CDD" id="cd00052">
    <property type="entry name" value="EH"/>
    <property type="match status" value="2"/>
</dbReference>
<organism evidence="28 29">
    <name type="scientific">Catharus ustulatus</name>
    <name type="common">Russet-backed thrush</name>
    <name type="synonym">Hylocichla ustulatus</name>
    <dbReference type="NCBI Taxonomy" id="91951"/>
    <lineage>
        <taxon>Eukaryota</taxon>
        <taxon>Metazoa</taxon>
        <taxon>Chordata</taxon>
        <taxon>Craniata</taxon>
        <taxon>Vertebrata</taxon>
        <taxon>Euteleostomi</taxon>
        <taxon>Archelosauria</taxon>
        <taxon>Archosauria</taxon>
        <taxon>Dinosauria</taxon>
        <taxon>Saurischia</taxon>
        <taxon>Theropoda</taxon>
        <taxon>Coelurosauria</taxon>
        <taxon>Aves</taxon>
        <taxon>Neognathae</taxon>
        <taxon>Neoaves</taxon>
        <taxon>Telluraves</taxon>
        <taxon>Australaves</taxon>
        <taxon>Passeriformes</taxon>
        <taxon>Turdidae</taxon>
        <taxon>Catharus</taxon>
    </lineage>
</organism>
<feature type="domain" description="EF-hand" evidence="27">
    <location>
        <begin position="53"/>
        <end position="88"/>
    </location>
</feature>
<evidence type="ECO:0000313" key="28">
    <source>
        <dbReference type="Ensembl" id="ENSCUSP00005006303.1"/>
    </source>
</evidence>
<keyword evidence="12" id="KW-0967">Endosome</keyword>
<dbReference type="GO" id="GO:0023051">
    <property type="term" value="P:regulation of signaling"/>
    <property type="evidence" value="ECO:0007669"/>
    <property type="project" value="UniProtKB-ARBA"/>
</dbReference>
<keyword evidence="15" id="KW-0770">Synapse</keyword>
<dbReference type="PRINTS" id="PR00452">
    <property type="entry name" value="SH3DOMAIN"/>
</dbReference>
<keyword evidence="19" id="KW-0966">Cell projection</keyword>
<dbReference type="GO" id="GO:0043005">
    <property type="term" value="C:neuron projection"/>
    <property type="evidence" value="ECO:0007669"/>
    <property type="project" value="UniProtKB-KW"/>
</dbReference>
<dbReference type="Pfam" id="PF00018">
    <property type="entry name" value="SH3_1"/>
    <property type="match status" value="1"/>
</dbReference>
<dbReference type="InterPro" id="IPR011992">
    <property type="entry name" value="EF-hand-dom_pair"/>
</dbReference>
<dbReference type="GO" id="GO:0010646">
    <property type="term" value="P:regulation of cell communication"/>
    <property type="evidence" value="ECO:0007669"/>
    <property type="project" value="UniProtKB-ARBA"/>
</dbReference>
<dbReference type="PANTHER" id="PTHR11216:SF68">
    <property type="entry name" value="INTERSECTIN-1"/>
    <property type="match status" value="1"/>
</dbReference>
<dbReference type="InterPro" id="IPR002048">
    <property type="entry name" value="EF_hand_dom"/>
</dbReference>
<keyword evidence="8" id="KW-1003">Cell membrane</keyword>
<evidence type="ECO:0000256" key="19">
    <source>
        <dbReference type="ARBA" id="ARBA00023273"/>
    </source>
</evidence>
<dbReference type="CDD" id="cd11987">
    <property type="entry name" value="SH3_Intersectin1_1"/>
    <property type="match status" value="1"/>
</dbReference>
<feature type="domain" description="SH3" evidence="25">
    <location>
        <begin position="900"/>
        <end position="958"/>
    </location>
</feature>
<dbReference type="PANTHER" id="PTHR11216">
    <property type="entry name" value="EH DOMAIN"/>
    <property type="match status" value="1"/>
</dbReference>
<sequence>MSFLLFFEPGNLDIWAITVEERAKHDQQFHSLKPTAGFITGDQARNFFFQSGLPQPVLAQIWALADMNNDGRMDPLEFSIAMKLIKLKLQGYQLPAALPPVMKQPPLALPAGPGFGLGGIANMPSLSSVPMASMPVVGMSPPLVSSVPAAVPPLANGAPAVIQPLPAFAHPATLPKSSSFSRQGPGAQLNAKLQKAQSFDVASSPAVAEWAVPQSSRLKYRQLFNSHDKTMSGHLTGPQARTILMQSSLPQAQLATIWNLSDIDQDGKLTAEEFILAMHLIDVAMSGQPLPPALPPEFIPPSFRRVRSGSGISAASSVSVDQRLPEEPALEEEQQQLEKKLPVTFEDKKRENFERGNLELEKRRQALLEQQRKEQERLAQLERAEQERKERERQEQERKRQLELEKQLEKQRELERQREEERRKEIERREAAKRELERQRQLEWERNRRQELLNQRNKEQEDIVVLKAKKKTLEFELEALNDKRNQLEGKLQDIRCRLSTQRQEIESTNKSRELRIAEITHLQQQLQESQQMLGRLIPEKQLLNDQLKQVQQNSLHRDSLLTIKRALEAKELARQQLREQLDEVEKETRSKLQEIDIFNNQLKELREIHNKQQLQKQKSLEAERLKQKEQERKTVELEKQKEAQRRVQDRDKPRLERGQPEEEPQWQKKPQEDDKQKREELPKKKESEDKGKQEMQEKLSKLFQPHQEPSKPGQAPWSNAEKAPLTISAQEDVKIVYYRALYPFESRSHDEITIQPGDIVMVDESQTGEPGWLGGELKGKTGWFPANYAERIPDSEVPASAKPVAEPSAAPKVSVQESSTPLAAPAPPEAPAAANNWADFSSTWPANSSEKAESDNWDAWAAQPSLTVPSAGQLRQRSAFTPATVTGSSPSPVLGQGEKVEGLQAQALYPWRAKKDNHLNFNKNDVITVLEQQDMWWFGEVQGQKGWFPKSYVKLISGPIRKSTSMDSGSSESPASLKRVASPAAKAAVSGEEIAQVIASYTATGPEQLTLAPGQLILIRKKNPGGWWEGELQARGKKRQIGWFPANYVKLLSPGTSKSTPTELPRPAAASVCQVIGMYDYSAQNDDELAFSKGQLITVLSRDDPDWWKGEANGHVGLFPSNYVKLTTDTDPSQQCECPCAAPAPPVPPGLLALAFLPIPRAPPHTPSFFCSVPASFP</sequence>
<feature type="domain" description="EH" evidence="26">
    <location>
        <begin position="21"/>
        <end position="109"/>
    </location>
</feature>
<dbReference type="InterPro" id="IPR032140">
    <property type="entry name" value="INTAP"/>
</dbReference>
<evidence type="ECO:0000256" key="3">
    <source>
        <dbReference type="ARBA" id="ARBA00004259"/>
    </source>
</evidence>
<reference evidence="28" key="1">
    <citation type="submission" date="2020-10" db="EMBL/GenBank/DDBJ databases">
        <title>Catharus ustulatus (Swainson's thrush) genome, bCatUst1, primary haplotype v2.</title>
        <authorList>
            <person name="Delmore K."/>
            <person name="Vafadar M."/>
            <person name="Formenti G."/>
            <person name="Chow W."/>
            <person name="Pelan S."/>
            <person name="Howe K."/>
            <person name="Rhie A."/>
            <person name="Mountcastle J."/>
            <person name="Haase B."/>
            <person name="Fedrigo O."/>
            <person name="Jarvis E.D."/>
        </authorList>
    </citation>
    <scope>NUCLEOTIDE SEQUENCE [LARGE SCALE GENOMIC DNA]</scope>
</reference>
<evidence type="ECO:0000256" key="8">
    <source>
        <dbReference type="ARBA" id="ARBA00022475"/>
    </source>
</evidence>
<evidence type="ECO:0000313" key="29">
    <source>
        <dbReference type="Proteomes" id="UP000694563"/>
    </source>
</evidence>
<feature type="domain" description="EH" evidence="26">
    <location>
        <begin position="216"/>
        <end position="305"/>
    </location>
</feature>
<evidence type="ECO:0000256" key="2">
    <source>
        <dbReference type="ARBA" id="ARBA00004236"/>
    </source>
</evidence>
<protein>
    <recommendedName>
        <fullName evidence="21">Intersectin-1</fullName>
    </recommendedName>
</protein>
<dbReference type="Gene3D" id="1.10.238.10">
    <property type="entry name" value="EF-hand"/>
    <property type="match status" value="2"/>
</dbReference>
<evidence type="ECO:0000256" key="16">
    <source>
        <dbReference type="ARBA" id="ARBA00023136"/>
    </source>
</evidence>
<evidence type="ECO:0000259" key="25">
    <source>
        <dbReference type="PROSITE" id="PS50002"/>
    </source>
</evidence>
<dbReference type="InterPro" id="IPR018247">
    <property type="entry name" value="EF_Hand_1_Ca_BS"/>
</dbReference>
<evidence type="ECO:0000256" key="6">
    <source>
        <dbReference type="ARBA" id="ARBA00022443"/>
    </source>
</evidence>
<evidence type="ECO:0000256" key="9">
    <source>
        <dbReference type="ARBA" id="ARBA00022483"/>
    </source>
</evidence>
<feature type="region of interest" description="Disordered" evidence="24">
    <location>
        <begin position="625"/>
        <end position="726"/>
    </location>
</feature>
<dbReference type="GO" id="GO:0030027">
    <property type="term" value="C:lamellipodium"/>
    <property type="evidence" value="ECO:0007669"/>
    <property type="project" value="UniProtKB-SubCell"/>
</dbReference>
<evidence type="ECO:0000256" key="21">
    <source>
        <dbReference type="ARBA" id="ARBA00074966"/>
    </source>
</evidence>
<evidence type="ECO:0000256" key="22">
    <source>
        <dbReference type="PROSITE-ProRule" id="PRU00192"/>
    </source>
</evidence>
<feature type="domain" description="SH3" evidence="25">
    <location>
        <begin position="990"/>
        <end position="1054"/>
    </location>
</feature>
<evidence type="ECO:0000259" key="26">
    <source>
        <dbReference type="PROSITE" id="PS50031"/>
    </source>
</evidence>
<keyword evidence="7" id="KW-0813">Transport</keyword>
<keyword evidence="13" id="KW-0106">Calcium</keyword>
<proteinExistence type="predicted"/>
<evidence type="ECO:0000256" key="24">
    <source>
        <dbReference type="SAM" id="MobiDB-lite"/>
    </source>
</evidence>
<feature type="coiled-coil region" evidence="23">
    <location>
        <begin position="350"/>
        <end position="504"/>
    </location>
</feature>
<dbReference type="PROSITE" id="PS50002">
    <property type="entry name" value="SH3"/>
    <property type="match status" value="4"/>
</dbReference>
<name>A0A8C3U126_CATUS</name>
<dbReference type="FunFam" id="2.30.30.40:FF:000024">
    <property type="entry name" value="Intersectin 1"/>
    <property type="match status" value="1"/>
</dbReference>
<dbReference type="GO" id="GO:0042734">
    <property type="term" value="C:presynaptic membrane"/>
    <property type="evidence" value="ECO:0007669"/>
    <property type="project" value="TreeGrafter"/>
</dbReference>
<dbReference type="Pfam" id="PF07653">
    <property type="entry name" value="SH3_2"/>
    <property type="match status" value="1"/>
</dbReference>
<accession>A0A8C3U126</accession>
<evidence type="ECO:0000256" key="4">
    <source>
        <dbReference type="ARBA" id="ARBA00004510"/>
    </source>
</evidence>
<evidence type="ECO:0000256" key="23">
    <source>
        <dbReference type="SAM" id="Coils"/>
    </source>
</evidence>
<dbReference type="FunFam" id="2.30.30.40:FF:000122">
    <property type="entry name" value="intersectin-1 isoform X2"/>
    <property type="match status" value="1"/>
</dbReference>
<dbReference type="SMART" id="SM00054">
    <property type="entry name" value="EFh"/>
    <property type="match status" value="2"/>
</dbReference>
<keyword evidence="10" id="KW-0771">Synaptosome</keyword>
<dbReference type="Pfam" id="PF12763">
    <property type="entry name" value="EH"/>
    <property type="match status" value="2"/>
</dbReference>
<evidence type="ECO:0000256" key="7">
    <source>
        <dbReference type="ARBA" id="ARBA00022448"/>
    </source>
</evidence>
<feature type="compositionally biased region" description="Basic and acidic residues" evidence="24">
    <location>
        <begin position="625"/>
        <end position="700"/>
    </location>
</feature>
<evidence type="ECO:0000256" key="14">
    <source>
        <dbReference type="ARBA" id="ARBA00022927"/>
    </source>
</evidence>
<evidence type="ECO:0000256" key="17">
    <source>
        <dbReference type="ARBA" id="ARBA00023176"/>
    </source>
</evidence>
<dbReference type="PRINTS" id="PR00499">
    <property type="entry name" value="P67PHOX"/>
</dbReference>
<dbReference type="GO" id="GO:0005905">
    <property type="term" value="C:clathrin-coated pit"/>
    <property type="evidence" value="ECO:0007669"/>
    <property type="project" value="UniProtKB-SubCell"/>
</dbReference>
<dbReference type="SMART" id="SM00027">
    <property type="entry name" value="EH"/>
    <property type="match status" value="2"/>
</dbReference>
<dbReference type="PROSITE" id="PS50031">
    <property type="entry name" value="EH"/>
    <property type="match status" value="2"/>
</dbReference>
<keyword evidence="9" id="KW-0268">Exocytosis</keyword>
<dbReference type="PROSITE" id="PS00018">
    <property type="entry name" value="EF_HAND_1"/>
    <property type="match status" value="2"/>
</dbReference>
<feature type="domain" description="SH3" evidence="25">
    <location>
        <begin position="733"/>
        <end position="794"/>
    </location>
</feature>
<dbReference type="FunFam" id="2.30.30.40:FF:000041">
    <property type="entry name" value="Intersectin 1"/>
    <property type="match status" value="1"/>
</dbReference>
<dbReference type="InterPro" id="IPR036028">
    <property type="entry name" value="SH3-like_dom_sf"/>
</dbReference>
<dbReference type="CDD" id="cd11839">
    <property type="entry name" value="SH3_Intersectin_4"/>
    <property type="match status" value="1"/>
</dbReference>
<feature type="region of interest" description="Disordered" evidence="24">
    <location>
        <begin position="314"/>
        <end position="344"/>
    </location>
</feature>
<feature type="domain" description="SH3" evidence="25">
    <location>
        <begin position="1070"/>
        <end position="1129"/>
    </location>
</feature>
<keyword evidence="17" id="KW-0168">Coated pit</keyword>
<dbReference type="PROSITE" id="PS50222">
    <property type="entry name" value="EF_HAND_2"/>
    <property type="match status" value="2"/>
</dbReference>
<dbReference type="InterPro" id="IPR000261">
    <property type="entry name" value="EH_dom"/>
</dbReference>
<comment type="subcellular location">
    <subcellularLocation>
        <location evidence="2">Cell membrane</location>
    </subcellularLocation>
    <subcellularLocation>
        <location evidence="4">Cell projection</location>
        <location evidence="4">Lamellipodium</location>
    </subcellularLocation>
    <subcellularLocation>
        <location evidence="5">Membrane</location>
        <location evidence="5">Clathrin-coated pit</location>
    </subcellularLocation>
    <subcellularLocation>
        <location evidence="3">Nucleus envelope</location>
    </subcellularLocation>
    <subcellularLocation>
        <location evidence="1">Recycling endosome</location>
    </subcellularLocation>
    <subcellularLocation>
        <location evidence="20">Synapse</location>
        <location evidence="20">Synaptosome</location>
    </subcellularLocation>
</comment>
<dbReference type="GO" id="GO:0006887">
    <property type="term" value="P:exocytosis"/>
    <property type="evidence" value="ECO:0007669"/>
    <property type="project" value="UniProtKB-KW"/>
</dbReference>
<dbReference type="Pfam" id="PF16617">
    <property type="entry name" value="INTAP"/>
    <property type="match status" value="1"/>
</dbReference>
<keyword evidence="18" id="KW-0539">Nucleus</keyword>
<evidence type="ECO:0000256" key="5">
    <source>
        <dbReference type="ARBA" id="ARBA00004600"/>
    </source>
</evidence>
<dbReference type="GO" id="GO:0055037">
    <property type="term" value="C:recycling endosome"/>
    <property type="evidence" value="ECO:0007669"/>
    <property type="project" value="UniProtKB-SubCell"/>
</dbReference>
<keyword evidence="14" id="KW-0653">Protein transport</keyword>
<keyword evidence="11" id="KW-0479">Metal-binding</keyword>
<dbReference type="Gene3D" id="2.30.30.40">
    <property type="entry name" value="SH3 Domains"/>
    <property type="match status" value="4"/>
</dbReference>
<evidence type="ECO:0000256" key="11">
    <source>
        <dbReference type="ARBA" id="ARBA00022723"/>
    </source>
</evidence>
<evidence type="ECO:0000256" key="18">
    <source>
        <dbReference type="ARBA" id="ARBA00023242"/>
    </source>
</evidence>
<dbReference type="GO" id="GO:0005509">
    <property type="term" value="F:calcium ion binding"/>
    <property type="evidence" value="ECO:0007669"/>
    <property type="project" value="InterPro"/>
</dbReference>
<dbReference type="SUPFAM" id="SSF47473">
    <property type="entry name" value="EF-hand"/>
    <property type="match status" value="2"/>
</dbReference>
<dbReference type="GO" id="GO:0015031">
    <property type="term" value="P:protein transport"/>
    <property type="evidence" value="ECO:0007669"/>
    <property type="project" value="UniProtKB-KW"/>
</dbReference>
<evidence type="ECO:0000256" key="20">
    <source>
        <dbReference type="ARBA" id="ARBA00034102"/>
    </source>
</evidence>
<dbReference type="AlphaFoldDB" id="A0A8C3U126"/>
<keyword evidence="6 22" id="KW-0728">SH3 domain</keyword>
<evidence type="ECO:0000256" key="13">
    <source>
        <dbReference type="ARBA" id="ARBA00022837"/>
    </source>
</evidence>
<evidence type="ECO:0000256" key="1">
    <source>
        <dbReference type="ARBA" id="ARBA00004172"/>
    </source>
</evidence>
<keyword evidence="23" id="KW-0175">Coiled coil</keyword>
<dbReference type="Proteomes" id="UP000694563">
    <property type="component" value="Chromosome 2"/>
</dbReference>
<dbReference type="SUPFAM" id="SSF50044">
    <property type="entry name" value="SH3-domain"/>
    <property type="match status" value="4"/>
</dbReference>
<feature type="compositionally biased region" description="Polar residues" evidence="24">
    <location>
        <begin position="838"/>
        <end position="849"/>
    </location>
</feature>
<reference evidence="28" key="2">
    <citation type="submission" date="2025-08" db="UniProtKB">
        <authorList>
            <consortium name="Ensembl"/>
        </authorList>
    </citation>
    <scope>IDENTIFICATION</scope>
</reference>
<dbReference type="InterPro" id="IPR001452">
    <property type="entry name" value="SH3_domain"/>
</dbReference>
<evidence type="ECO:0000256" key="10">
    <source>
        <dbReference type="ARBA" id="ARBA00022599"/>
    </source>
</evidence>
<evidence type="ECO:0000259" key="27">
    <source>
        <dbReference type="PROSITE" id="PS50222"/>
    </source>
</evidence>
<dbReference type="GO" id="GO:0060090">
    <property type="term" value="F:molecular adaptor activity"/>
    <property type="evidence" value="ECO:0007669"/>
    <property type="project" value="TreeGrafter"/>
</dbReference>
<feature type="domain" description="EF-hand" evidence="27">
    <location>
        <begin position="249"/>
        <end position="284"/>
    </location>
</feature>
<dbReference type="SMART" id="SM00326">
    <property type="entry name" value="SH3"/>
    <property type="match status" value="4"/>
</dbReference>
<dbReference type="Pfam" id="PF14604">
    <property type="entry name" value="SH3_9"/>
    <property type="match status" value="2"/>
</dbReference>
<dbReference type="FunFam" id="1.10.238.10:FF:000046">
    <property type="entry name" value="intersectin-1 isoform X2"/>
    <property type="match status" value="1"/>
</dbReference>
<keyword evidence="16" id="KW-0472">Membrane</keyword>
<dbReference type="Ensembl" id="ENSCUST00005006542.1">
    <property type="protein sequence ID" value="ENSCUSP00005006303.1"/>
    <property type="gene ID" value="ENSCUSG00005003625.1"/>
</dbReference>
<feature type="region of interest" description="Disordered" evidence="24">
    <location>
        <begin position="798"/>
        <end position="855"/>
    </location>
</feature>
<dbReference type="GO" id="GO:0005635">
    <property type="term" value="C:nuclear envelope"/>
    <property type="evidence" value="ECO:0007669"/>
    <property type="project" value="UniProtKB-SubCell"/>
</dbReference>
<evidence type="ECO:0000256" key="12">
    <source>
        <dbReference type="ARBA" id="ARBA00022753"/>
    </source>
</evidence>
<gene>
    <name evidence="28" type="primary">ITSN1</name>
</gene>